<evidence type="ECO:0000256" key="1">
    <source>
        <dbReference type="ARBA" id="ARBA00004651"/>
    </source>
</evidence>
<evidence type="ECO:0000256" key="6">
    <source>
        <dbReference type="ARBA" id="ARBA00023136"/>
    </source>
</evidence>
<evidence type="ECO:0000256" key="7">
    <source>
        <dbReference type="RuleBase" id="RU363032"/>
    </source>
</evidence>
<dbReference type="Proteomes" id="UP000649179">
    <property type="component" value="Unassembled WGS sequence"/>
</dbReference>
<feature type="compositionally biased region" description="Basic and acidic residues" evidence="8">
    <location>
        <begin position="8"/>
        <end position="22"/>
    </location>
</feature>
<evidence type="ECO:0000256" key="8">
    <source>
        <dbReference type="SAM" id="MobiDB-lite"/>
    </source>
</evidence>
<dbReference type="SUPFAM" id="SSF161098">
    <property type="entry name" value="MetI-like"/>
    <property type="match status" value="1"/>
</dbReference>
<feature type="transmembrane region" description="Helical" evidence="7">
    <location>
        <begin position="157"/>
        <end position="179"/>
    </location>
</feature>
<dbReference type="PROSITE" id="PS50928">
    <property type="entry name" value="ABC_TM1"/>
    <property type="match status" value="1"/>
</dbReference>
<accession>A0A917F412</accession>
<keyword evidence="11" id="KW-1185">Reference proteome</keyword>
<comment type="caution">
    <text evidence="10">The sequence shown here is derived from an EMBL/GenBank/DDBJ whole genome shotgun (WGS) entry which is preliminary data.</text>
</comment>
<dbReference type="InterPro" id="IPR035906">
    <property type="entry name" value="MetI-like_sf"/>
</dbReference>
<comment type="subcellular location">
    <subcellularLocation>
        <location evidence="1 7">Cell membrane</location>
        <topology evidence="1 7">Multi-pass membrane protein</topology>
    </subcellularLocation>
</comment>
<evidence type="ECO:0000256" key="2">
    <source>
        <dbReference type="ARBA" id="ARBA00022448"/>
    </source>
</evidence>
<comment type="similarity">
    <text evidence="7">Belongs to the binding-protein-dependent transport system permease family.</text>
</comment>
<dbReference type="Pfam" id="PF00528">
    <property type="entry name" value="BPD_transp_1"/>
    <property type="match status" value="1"/>
</dbReference>
<keyword evidence="3" id="KW-1003">Cell membrane</keyword>
<dbReference type="AlphaFoldDB" id="A0A917F412"/>
<name>A0A917F412_9ACTN</name>
<evidence type="ECO:0000313" key="11">
    <source>
        <dbReference type="Proteomes" id="UP000649179"/>
    </source>
</evidence>
<dbReference type="RefSeq" id="WP_188780191.1">
    <property type="nucleotide sequence ID" value="NZ_BMKQ01000001.1"/>
</dbReference>
<sequence length="287" mass="30965">MSQTTQQLDDRRAEGSSRHVGDGRTPVQVRRRAAVRRRVTVWGLGVLIPVVIVAVWQLLSQLVGAYLLPEPLDVARKIVDDASSGAFWGDVWVTLVEVLLGFVLASLAGAAAAVFVASVPLLERLLMPYIVGFQTLPKIALAPLITIWVGYGINSKVVITALVAVFPVFVNVLTGFRSIDRDALLLMRSLRASRTQTFLKLKLPAILPYLVAGLNIAIVFAIIGAIVGEFIGSSNGLGSVILTRQASIDVAGVFSVLFYLSLIGLALSYLLEGVTRPFLAWSENRDS</sequence>
<reference evidence="10" key="1">
    <citation type="journal article" date="2014" name="Int. J. Syst. Evol. Microbiol.">
        <title>Complete genome sequence of Corynebacterium casei LMG S-19264T (=DSM 44701T), isolated from a smear-ripened cheese.</title>
        <authorList>
            <consortium name="US DOE Joint Genome Institute (JGI-PGF)"/>
            <person name="Walter F."/>
            <person name="Albersmeier A."/>
            <person name="Kalinowski J."/>
            <person name="Ruckert C."/>
        </authorList>
    </citation>
    <scope>NUCLEOTIDE SEQUENCE</scope>
    <source>
        <strain evidence="10">CGMCC 1.16067</strain>
    </source>
</reference>
<feature type="transmembrane region" description="Helical" evidence="7">
    <location>
        <begin position="129"/>
        <end position="151"/>
    </location>
</feature>
<dbReference type="GO" id="GO:0055085">
    <property type="term" value="P:transmembrane transport"/>
    <property type="evidence" value="ECO:0007669"/>
    <property type="project" value="InterPro"/>
</dbReference>
<proteinExistence type="inferred from homology"/>
<keyword evidence="5 7" id="KW-1133">Transmembrane helix</keyword>
<evidence type="ECO:0000256" key="3">
    <source>
        <dbReference type="ARBA" id="ARBA00022475"/>
    </source>
</evidence>
<feature type="transmembrane region" description="Helical" evidence="7">
    <location>
        <begin position="39"/>
        <end position="59"/>
    </location>
</feature>
<keyword evidence="2 7" id="KW-0813">Transport</keyword>
<feature type="domain" description="ABC transmembrane type-1" evidence="9">
    <location>
        <begin position="91"/>
        <end position="275"/>
    </location>
</feature>
<feature type="transmembrane region" description="Helical" evidence="7">
    <location>
        <begin position="206"/>
        <end position="231"/>
    </location>
</feature>
<dbReference type="PANTHER" id="PTHR30151:SF20">
    <property type="entry name" value="ABC TRANSPORTER PERMEASE PROTEIN HI_0355-RELATED"/>
    <property type="match status" value="1"/>
</dbReference>
<keyword evidence="6 7" id="KW-0472">Membrane</keyword>
<dbReference type="PANTHER" id="PTHR30151">
    <property type="entry name" value="ALKANE SULFONATE ABC TRANSPORTER-RELATED, MEMBRANE SUBUNIT"/>
    <property type="match status" value="1"/>
</dbReference>
<evidence type="ECO:0000256" key="5">
    <source>
        <dbReference type="ARBA" id="ARBA00022989"/>
    </source>
</evidence>
<dbReference type="GO" id="GO:0005886">
    <property type="term" value="C:plasma membrane"/>
    <property type="evidence" value="ECO:0007669"/>
    <property type="project" value="UniProtKB-SubCell"/>
</dbReference>
<protein>
    <submittedName>
        <fullName evidence="10">ABC transporter permease</fullName>
    </submittedName>
</protein>
<evidence type="ECO:0000259" key="9">
    <source>
        <dbReference type="PROSITE" id="PS50928"/>
    </source>
</evidence>
<dbReference type="CDD" id="cd06261">
    <property type="entry name" value="TM_PBP2"/>
    <property type="match status" value="1"/>
</dbReference>
<feature type="transmembrane region" description="Helical" evidence="7">
    <location>
        <begin position="98"/>
        <end position="122"/>
    </location>
</feature>
<dbReference type="InterPro" id="IPR000515">
    <property type="entry name" value="MetI-like"/>
</dbReference>
<feature type="region of interest" description="Disordered" evidence="8">
    <location>
        <begin position="1"/>
        <end position="23"/>
    </location>
</feature>
<keyword evidence="4 7" id="KW-0812">Transmembrane</keyword>
<dbReference type="EMBL" id="BMKQ01000001">
    <property type="protein sequence ID" value="GGF51142.1"/>
    <property type="molecule type" value="Genomic_DNA"/>
</dbReference>
<feature type="transmembrane region" description="Helical" evidence="7">
    <location>
        <begin position="251"/>
        <end position="271"/>
    </location>
</feature>
<gene>
    <name evidence="10" type="ORF">GCM10011519_26420</name>
</gene>
<organism evidence="10 11">
    <name type="scientific">Marmoricola endophyticus</name>
    <dbReference type="NCBI Taxonomy" id="2040280"/>
    <lineage>
        <taxon>Bacteria</taxon>
        <taxon>Bacillati</taxon>
        <taxon>Actinomycetota</taxon>
        <taxon>Actinomycetes</taxon>
        <taxon>Propionibacteriales</taxon>
        <taxon>Nocardioidaceae</taxon>
        <taxon>Marmoricola</taxon>
    </lineage>
</organism>
<reference evidence="10" key="2">
    <citation type="submission" date="2020-09" db="EMBL/GenBank/DDBJ databases">
        <authorList>
            <person name="Sun Q."/>
            <person name="Zhou Y."/>
        </authorList>
    </citation>
    <scope>NUCLEOTIDE SEQUENCE</scope>
    <source>
        <strain evidence="10">CGMCC 1.16067</strain>
    </source>
</reference>
<evidence type="ECO:0000256" key="4">
    <source>
        <dbReference type="ARBA" id="ARBA00022692"/>
    </source>
</evidence>
<evidence type="ECO:0000313" key="10">
    <source>
        <dbReference type="EMBL" id="GGF51142.1"/>
    </source>
</evidence>
<dbReference type="Gene3D" id="1.10.3720.10">
    <property type="entry name" value="MetI-like"/>
    <property type="match status" value="1"/>
</dbReference>